<evidence type="ECO:0000313" key="3">
    <source>
        <dbReference type="Proteomes" id="UP001229421"/>
    </source>
</evidence>
<reference evidence="2" key="1">
    <citation type="journal article" date="2023" name="bioRxiv">
        <title>Improved chromosome-level genome assembly for marigold (Tagetes erecta).</title>
        <authorList>
            <person name="Jiang F."/>
            <person name="Yuan L."/>
            <person name="Wang S."/>
            <person name="Wang H."/>
            <person name="Xu D."/>
            <person name="Wang A."/>
            <person name="Fan W."/>
        </authorList>
    </citation>
    <scope>NUCLEOTIDE SEQUENCE</scope>
    <source>
        <strain evidence="2">WSJ</strain>
        <tissue evidence="2">Leaf</tissue>
    </source>
</reference>
<feature type="compositionally biased region" description="Pro residues" evidence="1">
    <location>
        <begin position="17"/>
        <end position="28"/>
    </location>
</feature>
<keyword evidence="3" id="KW-1185">Reference proteome</keyword>
<proteinExistence type="predicted"/>
<dbReference type="EMBL" id="JAUHHV010000004">
    <property type="protein sequence ID" value="KAK1427556.1"/>
    <property type="molecule type" value="Genomic_DNA"/>
</dbReference>
<dbReference type="AlphaFoldDB" id="A0AAD8KUN7"/>
<feature type="region of interest" description="Disordered" evidence="1">
    <location>
        <begin position="13"/>
        <end position="57"/>
    </location>
</feature>
<name>A0AAD8KUN7_TARER</name>
<dbReference type="Proteomes" id="UP001229421">
    <property type="component" value="Unassembled WGS sequence"/>
</dbReference>
<evidence type="ECO:0000313" key="2">
    <source>
        <dbReference type="EMBL" id="KAK1427556.1"/>
    </source>
</evidence>
<accession>A0AAD8KUN7</accession>
<evidence type="ECO:0000256" key="1">
    <source>
        <dbReference type="SAM" id="MobiDB-lite"/>
    </source>
</evidence>
<protein>
    <submittedName>
        <fullName evidence="2">Uncharacterized protein</fullName>
    </submittedName>
</protein>
<gene>
    <name evidence="2" type="ORF">QVD17_16244</name>
</gene>
<comment type="caution">
    <text evidence="2">The sequence shown here is derived from an EMBL/GenBank/DDBJ whole genome shotgun (WGS) entry which is preliminary data.</text>
</comment>
<organism evidence="2 3">
    <name type="scientific">Tagetes erecta</name>
    <name type="common">African marigold</name>
    <dbReference type="NCBI Taxonomy" id="13708"/>
    <lineage>
        <taxon>Eukaryota</taxon>
        <taxon>Viridiplantae</taxon>
        <taxon>Streptophyta</taxon>
        <taxon>Embryophyta</taxon>
        <taxon>Tracheophyta</taxon>
        <taxon>Spermatophyta</taxon>
        <taxon>Magnoliopsida</taxon>
        <taxon>eudicotyledons</taxon>
        <taxon>Gunneridae</taxon>
        <taxon>Pentapetalae</taxon>
        <taxon>asterids</taxon>
        <taxon>campanulids</taxon>
        <taxon>Asterales</taxon>
        <taxon>Asteraceae</taxon>
        <taxon>Asteroideae</taxon>
        <taxon>Heliantheae alliance</taxon>
        <taxon>Tageteae</taxon>
        <taxon>Tagetes</taxon>
    </lineage>
</organism>
<sequence length="73" mass="8010">MFGHRHYRYLRYEQTIPSPPPQSAPPPQSNTITSEVGHGQMVPSPPPQLVPPASQSSTCCGINRVNININSSR</sequence>